<sequence length="352" mass="37595">MTSNEPLISSLAPFGTFGSHMYDFDLITLDGQLLVVGTPDEDCRACTWDPGADRWMTYELDAPDEESFTELTSLCAAVVDGRIVIGGGGDHQGFAMWDLTTGRVRLSAQDYGTASAVRADFGGYSRFVVGASSFTGVDLWDPSLTEPDDDDGDEDKPEQPSPYDSLVSVRLWCKSRTSSAAAAGLLDGRPVVVGGHPSGVVAVWDVEGRPLAEFDSLDRLAGSEDSGRFPGATLTDFALVVVDGRTQVVAAGQQRLLVGDPRSGEWGEELTVPGGEIVCLDADTVHGVPVAVTGAEDGTICVWDLTERRVLGRPFQKYDSEVFGVRLAELHGRPVVVSSGRFSSVDVWEIPS</sequence>
<dbReference type="SUPFAM" id="SSF50998">
    <property type="entry name" value="Quinoprotein alcohol dehydrogenase-like"/>
    <property type="match status" value="1"/>
</dbReference>
<dbReference type="RefSeq" id="WP_103962412.1">
    <property type="nucleotide sequence ID" value="NZ_FNVT01000020.1"/>
</dbReference>
<protein>
    <submittedName>
        <fullName evidence="3">Uncharacterized protein</fullName>
    </submittedName>
</protein>
<keyword evidence="1" id="KW-0853">WD repeat</keyword>
<name>A0A1H6ETV8_9ACTN</name>
<dbReference type="InterPro" id="IPR011047">
    <property type="entry name" value="Quinoprotein_ADH-like_sf"/>
</dbReference>
<gene>
    <name evidence="3" type="ORF">SAMN05444920_1204</name>
</gene>
<evidence type="ECO:0000313" key="3">
    <source>
        <dbReference type="EMBL" id="SEH01300.1"/>
    </source>
</evidence>
<proteinExistence type="predicted"/>
<reference evidence="3 4" key="1">
    <citation type="submission" date="2016-10" db="EMBL/GenBank/DDBJ databases">
        <authorList>
            <person name="de Groot N.N."/>
        </authorList>
    </citation>
    <scope>NUCLEOTIDE SEQUENCE [LARGE SCALE GENOMIC DNA]</scope>
    <source>
        <strain evidence="3 4">CGMCC 4.7037</strain>
    </source>
</reference>
<dbReference type="OrthoDB" id="218695at2"/>
<accession>A0A1H6ETV8</accession>
<evidence type="ECO:0000256" key="1">
    <source>
        <dbReference type="PROSITE-ProRule" id="PRU00221"/>
    </source>
</evidence>
<dbReference type="InterPro" id="IPR001680">
    <property type="entry name" value="WD40_rpt"/>
</dbReference>
<keyword evidence="4" id="KW-1185">Reference proteome</keyword>
<feature type="repeat" description="WD" evidence="1">
    <location>
        <begin position="292"/>
        <end position="313"/>
    </location>
</feature>
<dbReference type="Proteomes" id="UP000236732">
    <property type="component" value="Unassembled WGS sequence"/>
</dbReference>
<feature type="compositionally biased region" description="Acidic residues" evidence="2">
    <location>
        <begin position="146"/>
        <end position="156"/>
    </location>
</feature>
<dbReference type="InterPro" id="IPR015943">
    <property type="entry name" value="WD40/YVTN_repeat-like_dom_sf"/>
</dbReference>
<dbReference type="Gene3D" id="2.130.10.10">
    <property type="entry name" value="YVTN repeat-like/Quinoprotein amine dehydrogenase"/>
    <property type="match status" value="2"/>
</dbReference>
<organism evidence="3 4">
    <name type="scientific">Nonomuraea solani</name>
    <dbReference type="NCBI Taxonomy" id="1144553"/>
    <lineage>
        <taxon>Bacteria</taxon>
        <taxon>Bacillati</taxon>
        <taxon>Actinomycetota</taxon>
        <taxon>Actinomycetes</taxon>
        <taxon>Streptosporangiales</taxon>
        <taxon>Streptosporangiaceae</taxon>
        <taxon>Nonomuraea</taxon>
    </lineage>
</organism>
<evidence type="ECO:0000256" key="2">
    <source>
        <dbReference type="SAM" id="MobiDB-lite"/>
    </source>
</evidence>
<dbReference type="PROSITE" id="PS50082">
    <property type="entry name" value="WD_REPEATS_2"/>
    <property type="match status" value="1"/>
</dbReference>
<dbReference type="AlphaFoldDB" id="A0A1H6ETV8"/>
<feature type="region of interest" description="Disordered" evidence="2">
    <location>
        <begin position="139"/>
        <end position="163"/>
    </location>
</feature>
<dbReference type="EMBL" id="FNVT01000020">
    <property type="protein sequence ID" value="SEH01300.1"/>
    <property type="molecule type" value="Genomic_DNA"/>
</dbReference>
<evidence type="ECO:0000313" key="4">
    <source>
        <dbReference type="Proteomes" id="UP000236732"/>
    </source>
</evidence>